<keyword evidence="6" id="KW-1003">Cell membrane</keyword>
<keyword evidence="4 6" id="KW-1133">Transmembrane helix</keyword>
<organism evidence="8 9">
    <name type="scientific">Microbacterium psychrotolerans</name>
    <dbReference type="NCBI Taxonomy" id="3068321"/>
    <lineage>
        <taxon>Bacteria</taxon>
        <taxon>Bacillati</taxon>
        <taxon>Actinomycetota</taxon>
        <taxon>Actinomycetes</taxon>
        <taxon>Micrococcales</taxon>
        <taxon>Microbacteriaceae</taxon>
        <taxon>Microbacterium</taxon>
    </lineage>
</organism>
<dbReference type="EMBL" id="JAVFWO010000002">
    <property type="protein sequence ID" value="MDQ7877938.1"/>
    <property type="molecule type" value="Genomic_DNA"/>
</dbReference>
<reference evidence="8 9" key="1">
    <citation type="submission" date="2023-08" db="EMBL/GenBank/DDBJ databases">
        <title>Microbacterium psychrotolerans sp. nov., a psychrotolerant bacterium isolated from soil in Heilongjiang Province, China.</title>
        <authorList>
            <person name="An P."/>
            <person name="Zhao D."/>
            <person name="Xiang H."/>
        </authorList>
    </citation>
    <scope>NUCLEOTIDE SEQUENCE [LARGE SCALE GENOMIC DNA]</scope>
    <source>
        <strain evidence="8 9">QXD-8</strain>
    </source>
</reference>
<evidence type="ECO:0000256" key="3">
    <source>
        <dbReference type="ARBA" id="ARBA00022692"/>
    </source>
</evidence>
<feature type="transmembrane region" description="Helical" evidence="6">
    <location>
        <begin position="20"/>
        <end position="39"/>
    </location>
</feature>
<dbReference type="Proteomes" id="UP001235133">
    <property type="component" value="Unassembled WGS sequence"/>
</dbReference>
<dbReference type="CDD" id="cd06662">
    <property type="entry name" value="SURF1"/>
    <property type="match status" value="1"/>
</dbReference>
<dbReference type="PANTHER" id="PTHR23427:SF2">
    <property type="entry name" value="SURFEIT LOCUS PROTEIN 1"/>
    <property type="match status" value="1"/>
</dbReference>
<proteinExistence type="inferred from homology"/>
<dbReference type="RefSeq" id="WP_308867399.1">
    <property type="nucleotide sequence ID" value="NZ_JAVFWO010000002.1"/>
</dbReference>
<evidence type="ECO:0000256" key="2">
    <source>
        <dbReference type="ARBA" id="ARBA00007165"/>
    </source>
</evidence>
<sequence>MSRRSVSMQHLPRAGRWAIYIALAVVFAIACAFLSNWQFTRNQERSGQLALVAENYDAPAVPLAQLIPAGGELDPQDEWRPVVLTGNYLADDELLARNRPHGGTSAFEVLVPFRLDDGRVLLIDRGWVAPGQDQPVPDAVPAPPSGEATVVVRLRPGEALPSSGRSAPEGQVPTINLGLIADTVPAEVGDALEQSAYGVMVSEDPSPATVPSALEPPSDDPGPHLSYAIQWILFAVMGFVFIGYVIRTERRHRREDAEDAEIAGAESSDDAPPAPPAPRRRRDRDAEDEDALLDAAGR</sequence>
<keyword evidence="3 6" id="KW-0812">Transmembrane</keyword>
<evidence type="ECO:0000256" key="5">
    <source>
        <dbReference type="ARBA" id="ARBA00023136"/>
    </source>
</evidence>
<protein>
    <recommendedName>
        <fullName evidence="6">SURF1-like protein</fullName>
    </recommendedName>
</protein>
<gene>
    <name evidence="8" type="ORF">Q9R08_08150</name>
</gene>
<dbReference type="InterPro" id="IPR045214">
    <property type="entry name" value="Surf1/Surf4"/>
</dbReference>
<evidence type="ECO:0000256" key="4">
    <source>
        <dbReference type="ARBA" id="ARBA00022989"/>
    </source>
</evidence>
<evidence type="ECO:0000313" key="8">
    <source>
        <dbReference type="EMBL" id="MDQ7877938.1"/>
    </source>
</evidence>
<evidence type="ECO:0000256" key="7">
    <source>
        <dbReference type="SAM" id="MobiDB-lite"/>
    </source>
</evidence>
<comment type="subcellular location">
    <subcellularLocation>
        <location evidence="6">Cell membrane</location>
        <topology evidence="6">Multi-pass membrane protein</topology>
    </subcellularLocation>
    <subcellularLocation>
        <location evidence="1">Membrane</location>
    </subcellularLocation>
</comment>
<comment type="caution">
    <text evidence="8">The sequence shown here is derived from an EMBL/GenBank/DDBJ whole genome shotgun (WGS) entry which is preliminary data.</text>
</comment>
<dbReference type="PANTHER" id="PTHR23427">
    <property type="entry name" value="SURFEIT LOCUS PROTEIN"/>
    <property type="match status" value="1"/>
</dbReference>
<dbReference type="Pfam" id="PF02104">
    <property type="entry name" value="SURF1"/>
    <property type="match status" value="1"/>
</dbReference>
<evidence type="ECO:0000256" key="6">
    <source>
        <dbReference type="RuleBase" id="RU363076"/>
    </source>
</evidence>
<feature type="region of interest" description="Disordered" evidence="7">
    <location>
        <begin position="202"/>
        <end position="221"/>
    </location>
</feature>
<dbReference type="InterPro" id="IPR002994">
    <property type="entry name" value="Surf1/Shy1"/>
</dbReference>
<accession>A0ABU0Z1Q0</accession>
<dbReference type="PROSITE" id="PS51257">
    <property type="entry name" value="PROKAR_LIPOPROTEIN"/>
    <property type="match status" value="1"/>
</dbReference>
<feature type="transmembrane region" description="Helical" evidence="6">
    <location>
        <begin position="227"/>
        <end position="246"/>
    </location>
</feature>
<dbReference type="PROSITE" id="PS50895">
    <property type="entry name" value="SURF1"/>
    <property type="match status" value="1"/>
</dbReference>
<name>A0ABU0Z1Q0_9MICO</name>
<evidence type="ECO:0000313" key="9">
    <source>
        <dbReference type="Proteomes" id="UP001235133"/>
    </source>
</evidence>
<feature type="region of interest" description="Disordered" evidence="7">
    <location>
        <begin position="252"/>
        <end position="298"/>
    </location>
</feature>
<keyword evidence="5 6" id="KW-0472">Membrane</keyword>
<comment type="similarity">
    <text evidence="2 6">Belongs to the SURF1 family.</text>
</comment>
<keyword evidence="9" id="KW-1185">Reference proteome</keyword>
<evidence type="ECO:0000256" key="1">
    <source>
        <dbReference type="ARBA" id="ARBA00004370"/>
    </source>
</evidence>